<evidence type="ECO:0000256" key="11">
    <source>
        <dbReference type="PIRNR" id="PIRNR006444"/>
    </source>
</evidence>
<organism evidence="14 15">
    <name type="scientific">Thermodesulfovibrio aggregans</name>
    <dbReference type="NCBI Taxonomy" id="86166"/>
    <lineage>
        <taxon>Bacteria</taxon>
        <taxon>Pseudomonadati</taxon>
        <taxon>Nitrospirota</taxon>
        <taxon>Thermodesulfovibrionia</taxon>
        <taxon>Thermodesulfovibrionales</taxon>
        <taxon>Thermodesulfovibrionaceae</taxon>
        <taxon>Thermodesulfovibrio</taxon>
    </lineage>
</organism>
<dbReference type="InterPro" id="IPR051414">
    <property type="entry name" value="Adenylate-forming_Reductase"/>
</dbReference>
<reference evidence="14 15" key="1">
    <citation type="submission" date="2018-01" db="EMBL/GenBank/DDBJ databases">
        <title>Metagenomic assembled genomes from two thermal pools in the Uzon Caldera, Kamchatka, Russia.</title>
        <authorList>
            <person name="Wilkins L."/>
            <person name="Ettinger C."/>
        </authorList>
    </citation>
    <scope>NUCLEOTIDE SEQUENCE [LARGE SCALE GENOMIC DNA]</scope>
    <source>
        <strain evidence="14">ZAV-04</strain>
    </source>
</reference>
<evidence type="ECO:0000259" key="13">
    <source>
        <dbReference type="Pfam" id="PF14535"/>
    </source>
</evidence>
<feature type="domain" description="AMP-dependent synthetase/ligase" evidence="12">
    <location>
        <begin position="79"/>
        <end position="286"/>
    </location>
</feature>
<dbReference type="AlphaFoldDB" id="A0A2J6WQL4"/>
<keyword evidence="4 11" id="KW-0436">Ligase</keyword>
<dbReference type="CDD" id="cd05913">
    <property type="entry name" value="PaaK"/>
    <property type="match status" value="1"/>
</dbReference>
<dbReference type="InterPro" id="IPR020845">
    <property type="entry name" value="AMP-binding_CS"/>
</dbReference>
<protein>
    <recommendedName>
        <fullName evidence="9 11">Phenylacetate-coenzyme A ligase</fullName>
        <ecNumber evidence="8 11">6.2.1.30</ecNumber>
    </recommendedName>
    <alternativeName>
        <fullName evidence="10 11">Phenylacetyl-CoA ligase</fullName>
    </alternativeName>
</protein>
<dbReference type="PROSITE" id="PS00455">
    <property type="entry name" value="AMP_BINDING"/>
    <property type="match status" value="1"/>
</dbReference>
<evidence type="ECO:0000256" key="10">
    <source>
        <dbReference type="ARBA" id="ARBA00075111"/>
    </source>
</evidence>
<accession>A0A2J6WQL4</accession>
<dbReference type="InterPro" id="IPR000873">
    <property type="entry name" value="AMP-dep_synth/lig_dom"/>
</dbReference>
<proteinExistence type="inferred from homology"/>
<dbReference type="Gene3D" id="3.40.50.12780">
    <property type="entry name" value="N-terminal domain of ligase-like"/>
    <property type="match status" value="1"/>
</dbReference>
<dbReference type="InterPro" id="IPR028154">
    <property type="entry name" value="AMP-dep_Lig_C"/>
</dbReference>
<comment type="function">
    <text evidence="11">Catalyzes the activation of phenylacetic acid (PA) to phenylacetyl-CoA (PA-CoA).</text>
</comment>
<evidence type="ECO:0000256" key="9">
    <source>
        <dbReference type="ARBA" id="ARBA00068695"/>
    </source>
</evidence>
<evidence type="ECO:0000256" key="8">
    <source>
        <dbReference type="ARBA" id="ARBA00066629"/>
    </source>
</evidence>
<keyword evidence="3" id="KW-0597">Phosphoprotein</keyword>
<feature type="domain" description="AMP-dependent ligase C-terminal" evidence="13">
    <location>
        <begin position="336"/>
        <end position="429"/>
    </location>
</feature>
<comment type="subunit">
    <text evidence="1">Monomer.</text>
</comment>
<dbReference type="Gene3D" id="3.30.300.30">
    <property type="match status" value="1"/>
</dbReference>
<dbReference type="EC" id="6.2.1.30" evidence="8 11"/>
<dbReference type="FunFam" id="3.40.50.12780:FF:000016">
    <property type="entry name" value="Phenylacetate-coenzyme A ligase"/>
    <property type="match status" value="1"/>
</dbReference>
<dbReference type="GO" id="GO:0010124">
    <property type="term" value="P:phenylacetate catabolic process"/>
    <property type="evidence" value="ECO:0007669"/>
    <property type="project" value="UniProtKB-UniRule"/>
</dbReference>
<dbReference type="GO" id="GO:0000166">
    <property type="term" value="F:nucleotide binding"/>
    <property type="evidence" value="ECO:0007669"/>
    <property type="project" value="UniProtKB-KW"/>
</dbReference>
<dbReference type="InterPro" id="IPR042099">
    <property type="entry name" value="ANL_N_sf"/>
</dbReference>
<dbReference type="PIRSF" id="PIRSF006444">
    <property type="entry name" value="PaaK"/>
    <property type="match status" value="1"/>
</dbReference>
<evidence type="ECO:0000256" key="6">
    <source>
        <dbReference type="ARBA" id="ARBA00060591"/>
    </source>
</evidence>
<keyword evidence="5 11" id="KW-0547">Nucleotide-binding</keyword>
<evidence type="ECO:0000256" key="5">
    <source>
        <dbReference type="ARBA" id="ARBA00022741"/>
    </source>
</evidence>
<dbReference type="InterPro" id="IPR011880">
    <property type="entry name" value="PA_CoA_ligase"/>
</dbReference>
<keyword evidence="2" id="KW-0596">Phosphopantetheine</keyword>
<dbReference type="Pfam" id="PF00501">
    <property type="entry name" value="AMP-binding"/>
    <property type="match status" value="1"/>
</dbReference>
<evidence type="ECO:0000313" key="14">
    <source>
        <dbReference type="EMBL" id="PMP72655.1"/>
    </source>
</evidence>
<evidence type="ECO:0000259" key="12">
    <source>
        <dbReference type="Pfam" id="PF00501"/>
    </source>
</evidence>
<dbReference type="Pfam" id="PF14535">
    <property type="entry name" value="AMP-binding_C_2"/>
    <property type="match status" value="1"/>
</dbReference>
<evidence type="ECO:0000256" key="4">
    <source>
        <dbReference type="ARBA" id="ARBA00022598"/>
    </source>
</evidence>
<comment type="catalytic activity">
    <reaction evidence="11">
        <text>2-phenylacetate + ATP + CoA = phenylacetyl-CoA + AMP + diphosphate</text>
        <dbReference type="Rhea" id="RHEA:20956"/>
        <dbReference type="ChEBI" id="CHEBI:18401"/>
        <dbReference type="ChEBI" id="CHEBI:30616"/>
        <dbReference type="ChEBI" id="CHEBI:33019"/>
        <dbReference type="ChEBI" id="CHEBI:57287"/>
        <dbReference type="ChEBI" id="CHEBI:57390"/>
        <dbReference type="ChEBI" id="CHEBI:456215"/>
        <dbReference type="EC" id="6.2.1.30"/>
    </reaction>
</comment>
<comment type="caution">
    <text evidence="14">The sequence shown here is derived from an EMBL/GenBank/DDBJ whole genome shotgun (WGS) entry which is preliminary data.</text>
</comment>
<dbReference type="PANTHER" id="PTHR43439:SF2">
    <property type="entry name" value="ENZYME, PUTATIVE (JCVI)-RELATED"/>
    <property type="match status" value="1"/>
</dbReference>
<evidence type="ECO:0000313" key="15">
    <source>
        <dbReference type="Proteomes" id="UP000242288"/>
    </source>
</evidence>
<sequence>MPFWNKELETLPRQKLEELQFARLKRVLTRVYQKVPHYRKKFQDAGVNPSKLKSLEDIKCFPFTTKEDLFVDYPYGLLTVTPEKVIRLHTSSGTTGKPKAIFFSKKDINNSAELIARCLVMTGATKGDILQNSMTYGLFTGAFVMHYGAEKVGILVIPAGPGNTERQINLMKDFGTTILHITPSYALYVASVLYEKGIDPRKELKLKRAYLGAEPYSEETRKKIENMLGIDIYNCYGLTEMNGPGVGFECPYKEGLHIWEDNFLMEIINPETGAPLPDGEIGELVLTTLNREAMPLIRYRTRDLTRIISEPCKCGRTHRRISRILGRSDDMFIVKGVNIFPQQIEQVLMGIKGVAQNYQIVLESYDEMIVKVEIDRELFDGKIEKLIKLKEEIVEKIRSATMVKPKVELLEPGTLPVSEGKAKRVIDKRTI</sequence>
<dbReference type="EMBL" id="PNIO01000006">
    <property type="protein sequence ID" value="PMP72655.1"/>
    <property type="molecule type" value="Genomic_DNA"/>
</dbReference>
<dbReference type="PANTHER" id="PTHR43439">
    <property type="entry name" value="PHENYLACETATE-COENZYME A LIGASE"/>
    <property type="match status" value="1"/>
</dbReference>
<dbReference type="GO" id="GO:0047475">
    <property type="term" value="F:phenylacetate-CoA ligase activity"/>
    <property type="evidence" value="ECO:0007669"/>
    <property type="project" value="UniProtKB-EC"/>
</dbReference>
<dbReference type="UniPathway" id="UPA00930"/>
<evidence type="ECO:0000256" key="7">
    <source>
        <dbReference type="ARBA" id="ARBA00061566"/>
    </source>
</evidence>
<dbReference type="Proteomes" id="UP000242288">
    <property type="component" value="Unassembled WGS sequence"/>
</dbReference>
<evidence type="ECO:0000256" key="3">
    <source>
        <dbReference type="ARBA" id="ARBA00022553"/>
    </source>
</evidence>
<comment type="pathway">
    <text evidence="6 11">Aromatic compound metabolism; phenylacetate degradation.</text>
</comment>
<dbReference type="SUPFAM" id="SSF56801">
    <property type="entry name" value="Acetyl-CoA synthetase-like"/>
    <property type="match status" value="1"/>
</dbReference>
<dbReference type="InterPro" id="IPR045851">
    <property type="entry name" value="AMP-bd_C_sf"/>
</dbReference>
<name>A0A2J6WQL4_9BACT</name>
<evidence type="ECO:0000256" key="2">
    <source>
        <dbReference type="ARBA" id="ARBA00022450"/>
    </source>
</evidence>
<comment type="similarity">
    <text evidence="7 11">Belongs to the phenylacetyl-CoA ligase family.</text>
</comment>
<evidence type="ECO:0000256" key="1">
    <source>
        <dbReference type="ARBA" id="ARBA00011245"/>
    </source>
</evidence>
<gene>
    <name evidence="14" type="ORF">C0186_00715</name>
</gene>